<reference evidence="1 2" key="2">
    <citation type="journal article" date="2022" name="Mol. Ecol. Resour.">
        <title>The genomes of chicory, endive, great burdock and yacon provide insights into Asteraceae paleo-polyploidization history and plant inulin production.</title>
        <authorList>
            <person name="Fan W."/>
            <person name="Wang S."/>
            <person name="Wang H."/>
            <person name="Wang A."/>
            <person name="Jiang F."/>
            <person name="Liu H."/>
            <person name="Zhao H."/>
            <person name="Xu D."/>
            <person name="Zhang Y."/>
        </authorList>
    </citation>
    <scope>NUCLEOTIDE SEQUENCE [LARGE SCALE GENOMIC DNA]</scope>
    <source>
        <strain evidence="2">cv. Yunnan</strain>
        <tissue evidence="1">Leaves</tissue>
    </source>
</reference>
<accession>A0ACB9D8E9</accession>
<keyword evidence="2" id="KW-1185">Reference proteome</keyword>
<evidence type="ECO:0000313" key="2">
    <source>
        <dbReference type="Proteomes" id="UP001056120"/>
    </source>
</evidence>
<protein>
    <submittedName>
        <fullName evidence="1">Uncharacterized protein</fullName>
    </submittedName>
</protein>
<organism evidence="1 2">
    <name type="scientific">Smallanthus sonchifolius</name>
    <dbReference type="NCBI Taxonomy" id="185202"/>
    <lineage>
        <taxon>Eukaryota</taxon>
        <taxon>Viridiplantae</taxon>
        <taxon>Streptophyta</taxon>
        <taxon>Embryophyta</taxon>
        <taxon>Tracheophyta</taxon>
        <taxon>Spermatophyta</taxon>
        <taxon>Magnoliopsida</taxon>
        <taxon>eudicotyledons</taxon>
        <taxon>Gunneridae</taxon>
        <taxon>Pentapetalae</taxon>
        <taxon>asterids</taxon>
        <taxon>campanulids</taxon>
        <taxon>Asterales</taxon>
        <taxon>Asteraceae</taxon>
        <taxon>Asteroideae</taxon>
        <taxon>Heliantheae alliance</taxon>
        <taxon>Millerieae</taxon>
        <taxon>Smallanthus</taxon>
    </lineage>
</organism>
<proteinExistence type="predicted"/>
<name>A0ACB9D8E9_9ASTR</name>
<dbReference type="EMBL" id="CM042037">
    <property type="protein sequence ID" value="KAI3742898.1"/>
    <property type="molecule type" value="Genomic_DNA"/>
</dbReference>
<evidence type="ECO:0000313" key="1">
    <source>
        <dbReference type="EMBL" id="KAI3742898.1"/>
    </source>
</evidence>
<sequence>MKNKTIFAIFFSLFLSTVVYQTHANKQVDALVQLYKAKLSKVVDINTSHFESPTHLDGAKVVLPQKGLKESDKIEKLPGQPYVKFDQYGGYVTVDESAGRALFYYFVEAEKSKNSLPLLLWLNGVTRVQSFEAPSAPDPDAAFDFSSQVVSEVHPTCAIQTYRRTTTYYLYNWNDEDGQGEVDFLQLGMKMAIDGRVTILANRPQSSLNRRNVP</sequence>
<dbReference type="Proteomes" id="UP001056120">
    <property type="component" value="Linkage Group LG20"/>
</dbReference>
<reference evidence="2" key="1">
    <citation type="journal article" date="2022" name="Mol. Ecol. Resour.">
        <title>The genomes of chicory, endive, great burdock and yacon provide insights into Asteraceae palaeo-polyploidization history and plant inulin production.</title>
        <authorList>
            <person name="Fan W."/>
            <person name="Wang S."/>
            <person name="Wang H."/>
            <person name="Wang A."/>
            <person name="Jiang F."/>
            <person name="Liu H."/>
            <person name="Zhao H."/>
            <person name="Xu D."/>
            <person name="Zhang Y."/>
        </authorList>
    </citation>
    <scope>NUCLEOTIDE SEQUENCE [LARGE SCALE GENOMIC DNA]</scope>
    <source>
        <strain evidence="2">cv. Yunnan</strain>
    </source>
</reference>
<comment type="caution">
    <text evidence="1">The sequence shown here is derived from an EMBL/GenBank/DDBJ whole genome shotgun (WGS) entry which is preliminary data.</text>
</comment>
<gene>
    <name evidence="1" type="ORF">L1987_60596</name>
</gene>